<keyword evidence="5" id="KW-0408">Iron</keyword>
<evidence type="ECO:0000313" key="7">
    <source>
        <dbReference type="EMBL" id="UQA93294.1"/>
    </source>
</evidence>
<feature type="domain" description="TauD/TfdA-like" evidence="6">
    <location>
        <begin position="2"/>
        <end position="274"/>
    </location>
</feature>
<dbReference type="PANTHER" id="PTHR30468:SF1">
    <property type="entry name" value="ALPHA-KETOGLUTARATE-DEPENDENT SULFONATE DIOXYGENASE"/>
    <property type="match status" value="1"/>
</dbReference>
<sequence length="278" mass="30950">MEIRDLTAFIGSEITGVTCEDLQRPEVFGAVHNALNERELIVVRGLDITPEQQIVLARKFGKPAPPHSPRYAHPRFPEILVSSNVVKGNKPLGVARVGNFWHQDGSFVKSPATYSMLHGVDVPHTSGHTMFANACDVYDRLPDEWKSTIDGRTALHTHVKRARIAQEHVGLSVAEMRAVIEAEFPLPEHPLVRRDAFTGRLYVYGAPEVLDSVNGFDANGNEAFFAQLDALIQDPERVHTHRWMPLDLLVWKTASAYHAATAVEPGRHRTVHRISIAA</sequence>
<proteinExistence type="inferred from homology"/>
<evidence type="ECO:0000256" key="4">
    <source>
        <dbReference type="ARBA" id="ARBA00023002"/>
    </source>
</evidence>
<keyword evidence="8" id="KW-1185">Reference proteome</keyword>
<keyword evidence="3 7" id="KW-0223">Dioxygenase</keyword>
<evidence type="ECO:0000256" key="5">
    <source>
        <dbReference type="ARBA" id="ARBA00023004"/>
    </source>
</evidence>
<evidence type="ECO:0000313" key="8">
    <source>
        <dbReference type="Proteomes" id="UP000830115"/>
    </source>
</evidence>
<dbReference type="Pfam" id="PF02668">
    <property type="entry name" value="TauD"/>
    <property type="match status" value="1"/>
</dbReference>
<keyword evidence="2" id="KW-0479">Metal-binding</keyword>
<gene>
    <name evidence="7" type="ORF">K9S39_16860</name>
</gene>
<dbReference type="InterPro" id="IPR003819">
    <property type="entry name" value="TauD/TfdA-like"/>
</dbReference>
<dbReference type="InterPro" id="IPR051323">
    <property type="entry name" value="AtsK-like"/>
</dbReference>
<evidence type="ECO:0000256" key="2">
    <source>
        <dbReference type="ARBA" id="ARBA00022723"/>
    </source>
</evidence>
<name>A0ABY4M6A3_9ACTN</name>
<evidence type="ECO:0000256" key="3">
    <source>
        <dbReference type="ARBA" id="ARBA00022964"/>
    </source>
</evidence>
<dbReference type="RefSeq" id="WP_248864163.1">
    <property type="nucleotide sequence ID" value="NZ_CP086322.1"/>
</dbReference>
<dbReference type="PANTHER" id="PTHR30468">
    <property type="entry name" value="ALPHA-KETOGLUTARATE-DEPENDENT SULFONATE DIOXYGENASE"/>
    <property type="match status" value="1"/>
</dbReference>
<reference evidence="7" key="1">
    <citation type="submission" date="2021-10" db="EMBL/GenBank/DDBJ databases">
        <title>Streptomyces nigrumlapis sp.nov.,an antimicrobial producing actinobacterium isolated from Black Gobi rocks.</title>
        <authorList>
            <person name="Wen Y."/>
            <person name="Zhang W."/>
            <person name="Liu X.G."/>
        </authorList>
    </citation>
    <scope>NUCLEOTIDE SEQUENCE</scope>
    <source>
        <strain evidence="7">ST13-2-2</strain>
    </source>
</reference>
<accession>A0ABY4M6A3</accession>
<dbReference type="EMBL" id="CP086322">
    <property type="protein sequence ID" value="UQA93294.1"/>
    <property type="molecule type" value="Genomic_DNA"/>
</dbReference>
<evidence type="ECO:0000259" key="6">
    <source>
        <dbReference type="Pfam" id="PF02668"/>
    </source>
</evidence>
<dbReference type="Proteomes" id="UP000830115">
    <property type="component" value="Chromosome"/>
</dbReference>
<dbReference type="InterPro" id="IPR042098">
    <property type="entry name" value="TauD-like_sf"/>
</dbReference>
<organism evidence="7 8">
    <name type="scientific">Streptomyces halobius</name>
    <dbReference type="NCBI Taxonomy" id="2879846"/>
    <lineage>
        <taxon>Bacteria</taxon>
        <taxon>Bacillati</taxon>
        <taxon>Actinomycetota</taxon>
        <taxon>Actinomycetes</taxon>
        <taxon>Kitasatosporales</taxon>
        <taxon>Streptomycetaceae</taxon>
        <taxon>Streptomyces</taxon>
    </lineage>
</organism>
<dbReference type="Gene3D" id="3.60.130.10">
    <property type="entry name" value="Clavaminate synthase-like"/>
    <property type="match status" value="1"/>
</dbReference>
<protein>
    <submittedName>
        <fullName evidence="7">TauD/TfdA family dioxygenase</fullName>
    </submittedName>
</protein>
<dbReference type="SUPFAM" id="SSF51197">
    <property type="entry name" value="Clavaminate synthase-like"/>
    <property type="match status" value="1"/>
</dbReference>
<keyword evidence="4" id="KW-0560">Oxidoreductase</keyword>
<evidence type="ECO:0000256" key="1">
    <source>
        <dbReference type="ARBA" id="ARBA00005896"/>
    </source>
</evidence>
<comment type="similarity">
    <text evidence="1">Belongs to the TfdA dioxygenase family.</text>
</comment>
<dbReference type="GO" id="GO:0051213">
    <property type="term" value="F:dioxygenase activity"/>
    <property type="evidence" value="ECO:0007669"/>
    <property type="project" value="UniProtKB-KW"/>
</dbReference>